<gene>
    <name evidence="1" type="ORF">DPEC_G00082270</name>
</gene>
<proteinExistence type="predicted"/>
<name>A0ACC2GYV5_DALPE</name>
<reference evidence="1" key="1">
    <citation type="submission" date="2021-05" db="EMBL/GenBank/DDBJ databases">
        <authorList>
            <person name="Pan Q."/>
            <person name="Jouanno E."/>
            <person name="Zahm M."/>
            <person name="Klopp C."/>
            <person name="Cabau C."/>
            <person name="Louis A."/>
            <person name="Berthelot C."/>
            <person name="Parey E."/>
            <person name="Roest Crollius H."/>
            <person name="Montfort J."/>
            <person name="Robinson-Rechavi M."/>
            <person name="Bouchez O."/>
            <person name="Lampietro C."/>
            <person name="Lopez Roques C."/>
            <person name="Donnadieu C."/>
            <person name="Postlethwait J."/>
            <person name="Bobe J."/>
            <person name="Dillon D."/>
            <person name="Chandos A."/>
            <person name="von Hippel F."/>
            <person name="Guiguen Y."/>
        </authorList>
    </citation>
    <scope>NUCLEOTIDE SEQUENCE</scope>
    <source>
        <strain evidence="1">YG-Jan2019</strain>
    </source>
</reference>
<dbReference type="EMBL" id="CM055734">
    <property type="protein sequence ID" value="KAJ8008808.1"/>
    <property type="molecule type" value="Genomic_DNA"/>
</dbReference>
<protein>
    <submittedName>
        <fullName evidence="1">Uncharacterized protein</fullName>
    </submittedName>
</protein>
<comment type="caution">
    <text evidence="1">The sequence shown here is derived from an EMBL/GenBank/DDBJ whole genome shotgun (WGS) entry which is preliminary data.</text>
</comment>
<dbReference type="Proteomes" id="UP001157502">
    <property type="component" value="Chromosome 7"/>
</dbReference>
<evidence type="ECO:0000313" key="1">
    <source>
        <dbReference type="EMBL" id="KAJ8008808.1"/>
    </source>
</evidence>
<accession>A0ACC2GYV5</accession>
<evidence type="ECO:0000313" key="2">
    <source>
        <dbReference type="Proteomes" id="UP001157502"/>
    </source>
</evidence>
<organism evidence="1 2">
    <name type="scientific">Dallia pectoralis</name>
    <name type="common">Alaska blackfish</name>
    <dbReference type="NCBI Taxonomy" id="75939"/>
    <lineage>
        <taxon>Eukaryota</taxon>
        <taxon>Metazoa</taxon>
        <taxon>Chordata</taxon>
        <taxon>Craniata</taxon>
        <taxon>Vertebrata</taxon>
        <taxon>Euteleostomi</taxon>
        <taxon>Actinopterygii</taxon>
        <taxon>Neopterygii</taxon>
        <taxon>Teleostei</taxon>
        <taxon>Protacanthopterygii</taxon>
        <taxon>Esociformes</taxon>
        <taxon>Umbridae</taxon>
        <taxon>Dallia</taxon>
    </lineage>
</organism>
<sequence length="622" mass="67643">MTASSSGGNTCLTAKGLDISLAALQRQDPYINNIVDVASQVALYTFNNRSNEWEKTDVEGTLFVYTRLASPRHGFTIMNRLSMENLTEPITKDLDFQLQDPFLLYRNARLAIYGIWFYDKVDCQRIAELMKNLTKQEQAVAQQSQSGCESPRVLDVAGGPGKTQGVDILQMLTKARDEYDKGGKPEPKEIGRSVLQDNPNLIKPIPVKPMERQPQPGLQEKPAQDQGEPRPLSLATLFGVQQSNRGPVSPMAGYGGLGSQTQAKPARVRPAVARSLSYEDPTQSRLQAQLDDPISGSSPPQHCPAFQKLMREASSQPGLQRAGPMELLQPVSESPENRLHENGAISAHHHQAGQDSIQRLFLNQPMTTSTATFCSHPSPLLPHLQPAQPLLMDHVGLHHHPVLVPHQARPVFFSPSKSLPSSPHQPGCHLPQYLQPQVPVPQDSPSQLAPQPLPGQLAGVVSPGELLQRLQLVQQEQSLVPVPARPASNLAPRFHEPAALTSSVLPVRGPLFAGAAPQKFQVISPQRIPATVAPTLLLSPSVFSQGKPPRPQVQAHPTACRDAPGPPSPVLSPGAPDGTHSWGLTKSQLQATLLHLIQNDSSFLDTIYKAYTQSFSAETNTF</sequence>
<keyword evidence="2" id="KW-1185">Reference proteome</keyword>